<dbReference type="EMBL" id="JBGMEL010000006">
    <property type="protein sequence ID" value="MFA0790406.1"/>
    <property type="molecule type" value="Genomic_DNA"/>
</dbReference>
<evidence type="ECO:0000313" key="2">
    <source>
        <dbReference type="EMBL" id="MFA0790406.1"/>
    </source>
</evidence>
<evidence type="ECO:0000313" key="3">
    <source>
        <dbReference type="Proteomes" id="UP001569414"/>
    </source>
</evidence>
<comment type="caution">
    <text evidence="2">The sequence shown here is derived from an EMBL/GenBank/DDBJ whole genome shotgun (WGS) entry which is preliminary data.</text>
</comment>
<proteinExistence type="predicted"/>
<keyword evidence="3" id="KW-1185">Reference proteome</keyword>
<dbReference type="PANTHER" id="PTHR30212">
    <property type="entry name" value="PROTEIN YIIM"/>
    <property type="match status" value="1"/>
</dbReference>
<evidence type="ECO:0000259" key="1">
    <source>
        <dbReference type="PROSITE" id="PS51340"/>
    </source>
</evidence>
<dbReference type="Gene3D" id="2.40.33.20">
    <property type="entry name" value="PK beta-barrel domain-like"/>
    <property type="match status" value="1"/>
</dbReference>
<dbReference type="InterPro" id="IPR011037">
    <property type="entry name" value="Pyrv_Knase-like_insert_dom_sf"/>
</dbReference>
<accession>A0ABV4NNF0</accession>
<dbReference type="RefSeq" id="WP_371843175.1">
    <property type="nucleotide sequence ID" value="NZ_JBGMEL010000006.1"/>
</dbReference>
<dbReference type="InterPro" id="IPR005302">
    <property type="entry name" value="MoCF_Sase_C"/>
</dbReference>
<organism evidence="2 3">
    <name type="scientific">Microbulbifer echini</name>
    <dbReference type="NCBI Taxonomy" id="1529067"/>
    <lineage>
        <taxon>Bacteria</taxon>
        <taxon>Pseudomonadati</taxon>
        <taxon>Pseudomonadota</taxon>
        <taxon>Gammaproteobacteria</taxon>
        <taxon>Cellvibrionales</taxon>
        <taxon>Microbulbiferaceae</taxon>
        <taxon>Microbulbifer</taxon>
    </lineage>
</organism>
<dbReference type="PROSITE" id="PS51340">
    <property type="entry name" value="MOSC"/>
    <property type="match status" value="1"/>
</dbReference>
<dbReference type="Pfam" id="PF03473">
    <property type="entry name" value="MOSC"/>
    <property type="match status" value="1"/>
</dbReference>
<sequence length="216" mass="24674">MKIVSVNVSKKKVVEYKGEPVSTGIFKKPVKGRVFVGKGNLEGDEQADLKHHGGIDMAVYVFASDHYAYWQKILEKKHLPYGAFGENLTVAGLTEEETFIGDRFRVGDCLLEVSQPRIPCFKLNMVLQSDKAVKLFKDYCNTGVYFRVLEEGYIAEDRELVKVHEMSGSISIQSMFRALFDKEYKDSKPVLEIACQLQPLSQEWREKAEKRLKRIA</sequence>
<dbReference type="InterPro" id="IPR052353">
    <property type="entry name" value="Benzoxazolinone_Detox_Enz"/>
</dbReference>
<protein>
    <submittedName>
        <fullName evidence="2">MOSC domain-containing protein</fullName>
    </submittedName>
</protein>
<dbReference type="SUPFAM" id="SSF50800">
    <property type="entry name" value="PK beta-barrel domain-like"/>
    <property type="match status" value="1"/>
</dbReference>
<reference evidence="2 3" key="1">
    <citation type="submission" date="2024-08" db="EMBL/GenBank/DDBJ databases">
        <authorList>
            <person name="Ishaq N."/>
        </authorList>
    </citation>
    <scope>NUCLEOTIDE SEQUENCE [LARGE SCALE GENOMIC DNA]</scope>
    <source>
        <strain evidence="2 3">JCM 30400</strain>
    </source>
</reference>
<feature type="domain" description="MOSC" evidence="1">
    <location>
        <begin position="28"/>
        <end position="163"/>
    </location>
</feature>
<dbReference type="PANTHER" id="PTHR30212:SF2">
    <property type="entry name" value="PROTEIN YIIM"/>
    <property type="match status" value="1"/>
</dbReference>
<gene>
    <name evidence="2" type="ORF">ACCI51_07590</name>
</gene>
<name>A0ABV4NNF0_9GAMM</name>
<dbReference type="Proteomes" id="UP001569414">
    <property type="component" value="Unassembled WGS sequence"/>
</dbReference>